<accession>A0A821WI73</accession>
<dbReference type="Proteomes" id="UP000663873">
    <property type="component" value="Unassembled WGS sequence"/>
</dbReference>
<organism evidence="1 2">
    <name type="scientific">Rotaria socialis</name>
    <dbReference type="NCBI Taxonomy" id="392032"/>
    <lineage>
        <taxon>Eukaryota</taxon>
        <taxon>Metazoa</taxon>
        <taxon>Spiralia</taxon>
        <taxon>Gnathifera</taxon>
        <taxon>Rotifera</taxon>
        <taxon>Eurotatoria</taxon>
        <taxon>Bdelloidea</taxon>
        <taxon>Philodinida</taxon>
        <taxon>Philodinidae</taxon>
        <taxon>Rotaria</taxon>
    </lineage>
</organism>
<protein>
    <submittedName>
        <fullName evidence="1">Uncharacterized protein</fullName>
    </submittedName>
</protein>
<evidence type="ECO:0000313" key="2">
    <source>
        <dbReference type="Proteomes" id="UP000663873"/>
    </source>
</evidence>
<dbReference type="EMBL" id="CAJOBP010084870">
    <property type="protein sequence ID" value="CAF4927005.1"/>
    <property type="molecule type" value="Genomic_DNA"/>
</dbReference>
<reference evidence="1" key="1">
    <citation type="submission" date="2021-02" db="EMBL/GenBank/DDBJ databases">
        <authorList>
            <person name="Nowell W R."/>
        </authorList>
    </citation>
    <scope>NUCLEOTIDE SEQUENCE</scope>
</reference>
<gene>
    <name evidence="1" type="ORF">UJA718_LOCUS46696</name>
</gene>
<comment type="caution">
    <text evidence="1">The sequence shown here is derived from an EMBL/GenBank/DDBJ whole genome shotgun (WGS) entry which is preliminary data.</text>
</comment>
<proteinExistence type="predicted"/>
<keyword evidence="2" id="KW-1185">Reference proteome</keyword>
<feature type="non-terminal residue" evidence="1">
    <location>
        <position position="1"/>
    </location>
</feature>
<sequence length="56" mass="6341">MFKEIYRQISTLDLAQDSSVKLIIQSAISSSLTFAYTFNNMIVLNLPNQFKSLPIS</sequence>
<dbReference type="AlphaFoldDB" id="A0A821WI73"/>
<evidence type="ECO:0000313" key="1">
    <source>
        <dbReference type="EMBL" id="CAF4927005.1"/>
    </source>
</evidence>
<name>A0A821WI73_9BILA</name>